<proteinExistence type="predicted"/>
<comment type="caution">
    <text evidence="2">The sequence shown here is derived from an EMBL/GenBank/DDBJ whole genome shotgun (WGS) entry which is preliminary data.</text>
</comment>
<dbReference type="EMBL" id="JAAALK010000079">
    <property type="protein sequence ID" value="KAG8099001.1"/>
    <property type="molecule type" value="Genomic_DNA"/>
</dbReference>
<feature type="domain" description="F-box" evidence="1">
    <location>
        <begin position="64"/>
        <end position="104"/>
    </location>
</feature>
<dbReference type="SMART" id="SM00256">
    <property type="entry name" value="FBOX"/>
    <property type="match status" value="1"/>
</dbReference>
<dbReference type="OrthoDB" id="639965at2759"/>
<dbReference type="Pfam" id="PF00646">
    <property type="entry name" value="F-box"/>
    <property type="match status" value="1"/>
</dbReference>
<dbReference type="Proteomes" id="UP000729402">
    <property type="component" value="Unassembled WGS sequence"/>
</dbReference>
<accession>A0A8J5WWJ1</accession>
<dbReference type="AlphaFoldDB" id="A0A8J5WWJ1"/>
<sequence>MNTLVNPPPQHPHSISSLLFYLFLRKISPFSFYFILFSLTGQIEVAILKKRIWNDRAGGMENLLPEDVLTNIIQRLAPRYLAISRRVCKTWCTIIDAHSLLRVDLLPRSLGGIFINFSELTISEFFSRPSKGPTISGNFDYCSDIIRSHCNGLLLFDEYVVNPATLQSAPLPPCPRTNMVVHHYFYRGHLVFDPTLSPHYEVFMIPNIVSYTMLHSHRKLDPAVEELEWPLSPCILHVFSSRTKVWEERSFVRDGEAAGNVRAKEVHPNFHVPDTCVYWRGVAYVYCQNKFVMRISLSNGKYQVIKPPSDPAHKNLYLGKSVKGVYCVVHDLHCHFTIHILDESSGKMEWVFKDSCTIRARQLYDGPGPWTLQDINEKGFEDEDGNNEAVVEDRFEWDSDNDNVIETISRGGYKYNSREINNMDKYNSHGYIDFLGFHPYKEVIMLSDTLRRGLAYHLNSLKLQDLANQCPTNYGTEVGIHPSIQDSFPYTPWMGWFPQDN</sequence>
<organism evidence="2 3">
    <name type="scientific">Zizania palustris</name>
    <name type="common">Northern wild rice</name>
    <dbReference type="NCBI Taxonomy" id="103762"/>
    <lineage>
        <taxon>Eukaryota</taxon>
        <taxon>Viridiplantae</taxon>
        <taxon>Streptophyta</taxon>
        <taxon>Embryophyta</taxon>
        <taxon>Tracheophyta</taxon>
        <taxon>Spermatophyta</taxon>
        <taxon>Magnoliopsida</taxon>
        <taxon>Liliopsida</taxon>
        <taxon>Poales</taxon>
        <taxon>Poaceae</taxon>
        <taxon>BOP clade</taxon>
        <taxon>Oryzoideae</taxon>
        <taxon>Oryzeae</taxon>
        <taxon>Zizaniinae</taxon>
        <taxon>Zizania</taxon>
    </lineage>
</organism>
<dbReference type="InterPro" id="IPR001810">
    <property type="entry name" value="F-box_dom"/>
</dbReference>
<gene>
    <name evidence="2" type="ORF">GUJ93_ZPchr0013g37004</name>
</gene>
<protein>
    <recommendedName>
        <fullName evidence="1">F-box domain-containing protein</fullName>
    </recommendedName>
</protein>
<name>A0A8J5WWJ1_ZIZPA</name>
<keyword evidence="3" id="KW-1185">Reference proteome</keyword>
<dbReference type="PANTHER" id="PTHR34591">
    <property type="entry name" value="OS03G0653100 PROTEIN-RELATED"/>
    <property type="match status" value="1"/>
</dbReference>
<dbReference type="PANTHER" id="PTHR34591:SF11">
    <property type="entry name" value="OS04G0113000 PROTEIN"/>
    <property type="match status" value="1"/>
</dbReference>
<reference evidence="2" key="2">
    <citation type="submission" date="2021-02" db="EMBL/GenBank/DDBJ databases">
        <authorList>
            <person name="Kimball J.A."/>
            <person name="Haas M.W."/>
            <person name="Macchietto M."/>
            <person name="Kono T."/>
            <person name="Duquette J."/>
            <person name="Shao M."/>
        </authorList>
    </citation>
    <scope>NUCLEOTIDE SEQUENCE</scope>
    <source>
        <tissue evidence="2">Fresh leaf tissue</tissue>
    </source>
</reference>
<reference evidence="2" key="1">
    <citation type="journal article" date="2021" name="bioRxiv">
        <title>Whole Genome Assembly and Annotation of Northern Wild Rice, Zizania palustris L., Supports a Whole Genome Duplication in the Zizania Genus.</title>
        <authorList>
            <person name="Haas M."/>
            <person name="Kono T."/>
            <person name="Macchietto M."/>
            <person name="Millas R."/>
            <person name="McGilp L."/>
            <person name="Shao M."/>
            <person name="Duquette J."/>
            <person name="Hirsch C.N."/>
            <person name="Kimball J."/>
        </authorList>
    </citation>
    <scope>NUCLEOTIDE SEQUENCE</scope>
    <source>
        <tissue evidence="2">Fresh leaf tissue</tissue>
    </source>
</reference>
<evidence type="ECO:0000259" key="1">
    <source>
        <dbReference type="SMART" id="SM00256"/>
    </source>
</evidence>
<evidence type="ECO:0000313" key="2">
    <source>
        <dbReference type="EMBL" id="KAG8099001.1"/>
    </source>
</evidence>
<evidence type="ECO:0000313" key="3">
    <source>
        <dbReference type="Proteomes" id="UP000729402"/>
    </source>
</evidence>